<accession>A0ABZ0B6J3</accession>
<dbReference type="EMBL" id="CP135076">
    <property type="protein sequence ID" value="WNO53009.1"/>
    <property type="molecule type" value="Genomic_DNA"/>
</dbReference>
<dbReference type="Pfam" id="PF02635">
    <property type="entry name" value="DsrE"/>
    <property type="match status" value="1"/>
</dbReference>
<keyword evidence="2" id="KW-1185">Reference proteome</keyword>
<evidence type="ECO:0000313" key="1">
    <source>
        <dbReference type="EMBL" id="WNO53009.1"/>
    </source>
</evidence>
<gene>
    <name evidence="1" type="ORF">RPR59_11155</name>
</gene>
<organism evidence="1 2">
    <name type="scientific">Stakelama saccharophila</name>
    <dbReference type="NCBI Taxonomy" id="3075605"/>
    <lineage>
        <taxon>Bacteria</taxon>
        <taxon>Pseudomonadati</taxon>
        <taxon>Pseudomonadota</taxon>
        <taxon>Alphaproteobacteria</taxon>
        <taxon>Sphingomonadales</taxon>
        <taxon>Sphingomonadaceae</taxon>
        <taxon>Stakelama</taxon>
    </lineage>
</organism>
<evidence type="ECO:0000313" key="2">
    <source>
        <dbReference type="Proteomes" id="UP001302249"/>
    </source>
</evidence>
<sequence>MRGLTIIVATGDADRFDAALAIASAHAALGARTRLYAHKDAVPLLHKHAPAARLEAVRTARETGVTIMACQSGLASHDLGVADLVEAVEPGGLIQLLSELGEDRLTIA</sequence>
<dbReference type="Proteomes" id="UP001302249">
    <property type="component" value="Chromosome"/>
</dbReference>
<reference evidence="1 2" key="1">
    <citation type="submission" date="2023-09" db="EMBL/GenBank/DDBJ databases">
        <authorList>
            <person name="Rey-Velasco X."/>
        </authorList>
    </citation>
    <scope>NUCLEOTIDE SEQUENCE [LARGE SCALE GENOMIC DNA]</scope>
    <source>
        <strain evidence="1 2">W311</strain>
    </source>
</reference>
<dbReference type="InterPro" id="IPR027396">
    <property type="entry name" value="DsrEFH-like"/>
</dbReference>
<dbReference type="InterPro" id="IPR003787">
    <property type="entry name" value="Sulphur_relay_DsrE/F-like"/>
</dbReference>
<dbReference type="SUPFAM" id="SSF75169">
    <property type="entry name" value="DsrEFH-like"/>
    <property type="match status" value="1"/>
</dbReference>
<protein>
    <submittedName>
        <fullName evidence="1">DsrE family protein</fullName>
    </submittedName>
</protein>
<dbReference type="Gene3D" id="3.40.1260.10">
    <property type="entry name" value="DsrEFH-like"/>
    <property type="match status" value="1"/>
</dbReference>
<name>A0ABZ0B6J3_9SPHN</name>
<dbReference type="RefSeq" id="WP_313914035.1">
    <property type="nucleotide sequence ID" value="NZ_CP135076.1"/>
</dbReference>
<proteinExistence type="predicted"/>